<organism evidence="7 8">
    <name type="scientific">Trichoderma asperellum (strain ATCC 204424 / CBS 433.97 / NBRC 101777)</name>
    <dbReference type="NCBI Taxonomy" id="1042311"/>
    <lineage>
        <taxon>Eukaryota</taxon>
        <taxon>Fungi</taxon>
        <taxon>Dikarya</taxon>
        <taxon>Ascomycota</taxon>
        <taxon>Pezizomycotina</taxon>
        <taxon>Sordariomycetes</taxon>
        <taxon>Hypocreomycetidae</taxon>
        <taxon>Hypocreales</taxon>
        <taxon>Hypocreaceae</taxon>
        <taxon>Trichoderma</taxon>
    </lineage>
</organism>
<dbReference type="SUPFAM" id="SSF56112">
    <property type="entry name" value="Protein kinase-like (PK-like)"/>
    <property type="match status" value="1"/>
</dbReference>
<reference evidence="7 8" key="1">
    <citation type="submission" date="2016-07" db="EMBL/GenBank/DDBJ databases">
        <title>Multiple horizontal gene transfer events from other fungi enriched the ability of initially mycotrophic Trichoderma (Ascomycota) to feed on dead plant biomass.</title>
        <authorList>
            <consortium name="DOE Joint Genome Institute"/>
            <person name="Aerts A."/>
            <person name="Atanasova L."/>
            <person name="Chenthamara K."/>
            <person name="Zhang J."/>
            <person name="Grujic M."/>
            <person name="Henrissat B."/>
            <person name="Kuo A."/>
            <person name="Salamov A."/>
            <person name="Lipzen A."/>
            <person name="Labutti K."/>
            <person name="Barry K."/>
            <person name="Miao Y."/>
            <person name="Rahimi M.J."/>
            <person name="Shen Q."/>
            <person name="Grigoriev I.V."/>
            <person name="Kubicek C.P."/>
            <person name="Druzhinina I.S."/>
        </authorList>
    </citation>
    <scope>NUCLEOTIDE SEQUENCE [LARGE SCALE GENOMIC DNA]</scope>
    <source>
        <strain evidence="7 8">CBS 433.97</strain>
    </source>
</reference>
<dbReference type="STRING" id="1042311.A0A2T3ZAQ0"/>
<keyword evidence="5" id="KW-0067">ATP-binding</keyword>
<evidence type="ECO:0000256" key="3">
    <source>
        <dbReference type="ARBA" id="ARBA00022741"/>
    </source>
</evidence>
<evidence type="ECO:0000259" key="6">
    <source>
        <dbReference type="Pfam" id="PF01636"/>
    </source>
</evidence>
<dbReference type="Gene3D" id="3.90.1200.10">
    <property type="match status" value="1"/>
</dbReference>
<accession>A0A2T3ZAQ0</accession>
<evidence type="ECO:0000313" key="7">
    <source>
        <dbReference type="EMBL" id="PTB41889.1"/>
    </source>
</evidence>
<dbReference type="Gene3D" id="3.30.200.20">
    <property type="entry name" value="Phosphorylase Kinase, domain 1"/>
    <property type="match status" value="1"/>
</dbReference>
<dbReference type="AlphaFoldDB" id="A0A2T3ZAQ0"/>
<dbReference type="Proteomes" id="UP000240493">
    <property type="component" value="Unassembled WGS sequence"/>
</dbReference>
<dbReference type="Pfam" id="PF01636">
    <property type="entry name" value="APH"/>
    <property type="match status" value="1"/>
</dbReference>
<dbReference type="PANTHER" id="PTHR34273">
    <property type="entry name" value="METHYLTHIORIBOSE KINASE"/>
    <property type="match status" value="1"/>
</dbReference>
<evidence type="ECO:0000256" key="1">
    <source>
        <dbReference type="ARBA" id="ARBA00010165"/>
    </source>
</evidence>
<gene>
    <name evidence="7" type="ORF">M441DRAFT_27037</name>
</gene>
<keyword evidence="2" id="KW-0808">Transferase</keyword>
<proteinExistence type="inferred from homology"/>
<evidence type="ECO:0000313" key="8">
    <source>
        <dbReference type="Proteomes" id="UP000240493"/>
    </source>
</evidence>
<keyword evidence="8" id="KW-1185">Reference proteome</keyword>
<evidence type="ECO:0000256" key="5">
    <source>
        <dbReference type="ARBA" id="ARBA00022840"/>
    </source>
</evidence>
<dbReference type="PANTHER" id="PTHR34273:SF2">
    <property type="entry name" value="METHYLTHIORIBOSE KINASE"/>
    <property type="match status" value="1"/>
</dbReference>
<evidence type="ECO:0000256" key="2">
    <source>
        <dbReference type="ARBA" id="ARBA00022679"/>
    </source>
</evidence>
<comment type="similarity">
    <text evidence="1">Belongs to the methylthioribose kinase family.</text>
</comment>
<dbReference type="OrthoDB" id="25129at2759"/>
<evidence type="ECO:0000256" key="4">
    <source>
        <dbReference type="ARBA" id="ARBA00022777"/>
    </source>
</evidence>
<keyword evidence="4" id="KW-0418">Kinase</keyword>
<dbReference type="EMBL" id="KZ679261">
    <property type="protein sequence ID" value="PTB41889.1"/>
    <property type="molecule type" value="Genomic_DNA"/>
</dbReference>
<keyword evidence="3" id="KW-0547">Nucleotide-binding</keyword>
<dbReference type="GO" id="GO:0005524">
    <property type="term" value="F:ATP binding"/>
    <property type="evidence" value="ECO:0007669"/>
    <property type="project" value="UniProtKB-KW"/>
</dbReference>
<dbReference type="InterPro" id="IPR011009">
    <property type="entry name" value="Kinase-like_dom_sf"/>
</dbReference>
<protein>
    <recommendedName>
        <fullName evidence="6">Aminoglycoside phosphotransferase domain-containing protein</fullName>
    </recommendedName>
</protein>
<dbReference type="GO" id="GO:0016301">
    <property type="term" value="F:kinase activity"/>
    <property type="evidence" value="ECO:0007669"/>
    <property type="project" value="UniProtKB-KW"/>
</dbReference>
<sequence>MPIGDSTEDIKDAVRKELEGTEYAVSSLTPLSGGTANFIYLAKLHRPLSGGVSKVVLKHGEAYVALHPDFKLEMVRCNIEEEGLRLLAKFPPVISSPYVVGTPKLYHFNPQTSTQIQEYLPNAINLKDYALKNFQGPTVAATESQCLQLGQSLGRWLREFHIWSDQPDNQSLRNLFVKNTAMRNIKKAINYDQLLGRLGMFPAILQEHEETLQQIVAMATAELGDESKLSVIHGDFWTGNILIPNTALGSSQIVPVRVIDWEMAQVGVRAEDLGQVIAELWQLKLYKNIDATLWIIQGFVSGYGKVDSDFMFRVLIHVGAHLLCIGSTTPGWGTPEEGQEIAKAGRDVLLNAWKKDAGAFQGHDLQQLVG</sequence>
<feature type="domain" description="Aminoglycoside phosphotransferase" evidence="6">
    <location>
        <begin position="47"/>
        <end position="284"/>
    </location>
</feature>
<dbReference type="InterPro" id="IPR002575">
    <property type="entry name" value="Aminoglycoside_PTrfase"/>
</dbReference>
<name>A0A2T3ZAQ0_TRIA4</name>